<organism evidence="8 9">
    <name type="scientific">Chryseobacterium gotjawalense</name>
    <dbReference type="NCBI Taxonomy" id="3042315"/>
    <lineage>
        <taxon>Bacteria</taxon>
        <taxon>Pseudomonadati</taxon>
        <taxon>Bacteroidota</taxon>
        <taxon>Flavobacteriia</taxon>
        <taxon>Flavobacteriales</taxon>
        <taxon>Weeksellaceae</taxon>
        <taxon>Chryseobacterium group</taxon>
        <taxon>Chryseobacterium</taxon>
    </lineage>
</organism>
<feature type="transmembrane region" description="Helical" evidence="6">
    <location>
        <begin position="363"/>
        <end position="388"/>
    </location>
</feature>
<dbReference type="PROSITE" id="PS50850">
    <property type="entry name" value="MFS"/>
    <property type="match status" value="1"/>
</dbReference>
<feature type="transmembrane region" description="Helical" evidence="6">
    <location>
        <begin position="273"/>
        <end position="294"/>
    </location>
</feature>
<evidence type="ECO:0000256" key="6">
    <source>
        <dbReference type="SAM" id="Phobius"/>
    </source>
</evidence>
<evidence type="ECO:0000256" key="4">
    <source>
        <dbReference type="ARBA" id="ARBA00022989"/>
    </source>
</evidence>
<dbReference type="InterPro" id="IPR011701">
    <property type="entry name" value="MFS"/>
</dbReference>
<evidence type="ECO:0000256" key="3">
    <source>
        <dbReference type="ARBA" id="ARBA00022692"/>
    </source>
</evidence>
<sequence>MKNTLINQGNDRILTGFILAVLTFWLFANSMMNIGPIMSKELGVAANTINIAVSLAALFAGIFIVVLGGLADSIGRAKILRLGLYLSVVGSLFIALIPSGKFAEPLLLTGRALQGLSAACIMPTSLGLLKILWEGSAQQRAISFWSMGTFGGSGLSALFAGIVATNLGWRWIFVFSVIVAVIALYLLKNLPESKKESSGKYRPDWAGILIFLVSMICLELFITKGATFGWLSVTSILLILGAMITFIIFYYYEKRSSNHFFDLSLFKNKVFSGAIICNFLMNAAAGIVIVALTLMQTAANYSAQKAGLLTLGYAVSVILFIRTGERLMRKIGARKPMVWGSLIVALATILLMQTHVMVGTYRILALVAFTLFGTGLAFFATPATTAALSNLPAEQSGAGAGIFKMASSLGAGFGIAISAGIFTAVSKSTDALEWFPNIFSGRQDNINFRLAAILALTSVLLFALLSAVVAGFKIPKDGGKIINK</sequence>
<dbReference type="SUPFAM" id="SSF103473">
    <property type="entry name" value="MFS general substrate transporter"/>
    <property type="match status" value="1"/>
</dbReference>
<keyword evidence="5 6" id="KW-0472">Membrane</keyword>
<comment type="subcellular location">
    <subcellularLocation>
        <location evidence="1">Membrane</location>
        <topology evidence="1">Multi-pass membrane protein</topology>
    </subcellularLocation>
</comment>
<dbReference type="Proteomes" id="UP001241656">
    <property type="component" value="Chromosome"/>
</dbReference>
<accession>A0ABY8RHP9</accession>
<evidence type="ECO:0000259" key="7">
    <source>
        <dbReference type="PROSITE" id="PS50850"/>
    </source>
</evidence>
<dbReference type="RefSeq" id="WP_282906070.1">
    <property type="nucleotide sequence ID" value="NZ_CP124855.1"/>
</dbReference>
<dbReference type="PANTHER" id="PTHR42718">
    <property type="entry name" value="MAJOR FACILITATOR SUPERFAMILY MULTIDRUG TRANSPORTER MFSC"/>
    <property type="match status" value="1"/>
</dbReference>
<dbReference type="EMBL" id="CP124855">
    <property type="protein sequence ID" value="WHF52808.1"/>
    <property type="molecule type" value="Genomic_DNA"/>
</dbReference>
<feature type="transmembrane region" description="Helical" evidence="6">
    <location>
        <begin position="205"/>
        <end position="222"/>
    </location>
</feature>
<feature type="transmembrane region" description="Helical" evidence="6">
    <location>
        <begin position="112"/>
        <end position="132"/>
    </location>
</feature>
<feature type="transmembrane region" description="Helical" evidence="6">
    <location>
        <begin position="48"/>
        <end position="70"/>
    </location>
</feature>
<dbReference type="PANTHER" id="PTHR42718:SF9">
    <property type="entry name" value="MAJOR FACILITATOR SUPERFAMILY MULTIDRUG TRANSPORTER MFSC"/>
    <property type="match status" value="1"/>
</dbReference>
<protein>
    <submittedName>
        <fullName evidence="8">MFS transporter</fullName>
    </submittedName>
</protein>
<feature type="transmembrane region" description="Helical" evidence="6">
    <location>
        <begin position="446"/>
        <end position="472"/>
    </location>
</feature>
<keyword evidence="3 6" id="KW-0812">Transmembrane</keyword>
<dbReference type="InterPro" id="IPR020846">
    <property type="entry name" value="MFS_dom"/>
</dbReference>
<keyword evidence="2" id="KW-0813">Transport</keyword>
<name>A0ABY8RHP9_9FLAO</name>
<feature type="domain" description="Major facilitator superfamily (MFS) profile" evidence="7">
    <location>
        <begin position="4"/>
        <end position="470"/>
    </location>
</feature>
<dbReference type="Gene3D" id="1.20.1250.20">
    <property type="entry name" value="MFS general substrate transporter like domains"/>
    <property type="match status" value="1"/>
</dbReference>
<feature type="transmembrane region" description="Helical" evidence="6">
    <location>
        <begin position="169"/>
        <end position="187"/>
    </location>
</feature>
<dbReference type="InterPro" id="IPR036259">
    <property type="entry name" value="MFS_trans_sf"/>
</dbReference>
<keyword evidence="9" id="KW-1185">Reference proteome</keyword>
<proteinExistence type="predicted"/>
<feature type="transmembrane region" description="Helical" evidence="6">
    <location>
        <begin position="306"/>
        <end position="324"/>
    </location>
</feature>
<feature type="transmembrane region" description="Helical" evidence="6">
    <location>
        <begin position="12"/>
        <end position="28"/>
    </location>
</feature>
<feature type="transmembrane region" description="Helical" evidence="6">
    <location>
        <begin position="228"/>
        <end position="252"/>
    </location>
</feature>
<feature type="transmembrane region" description="Helical" evidence="6">
    <location>
        <begin position="409"/>
        <end position="426"/>
    </location>
</feature>
<evidence type="ECO:0000313" key="8">
    <source>
        <dbReference type="EMBL" id="WHF52808.1"/>
    </source>
</evidence>
<evidence type="ECO:0000256" key="2">
    <source>
        <dbReference type="ARBA" id="ARBA00022448"/>
    </source>
</evidence>
<dbReference type="Pfam" id="PF07690">
    <property type="entry name" value="MFS_1"/>
    <property type="match status" value="1"/>
</dbReference>
<dbReference type="Gene3D" id="1.20.1720.10">
    <property type="entry name" value="Multidrug resistance protein D"/>
    <property type="match status" value="1"/>
</dbReference>
<evidence type="ECO:0000313" key="9">
    <source>
        <dbReference type="Proteomes" id="UP001241656"/>
    </source>
</evidence>
<gene>
    <name evidence="8" type="ORF">QGN23_05900</name>
</gene>
<dbReference type="CDD" id="cd17321">
    <property type="entry name" value="MFS_MMR_MDR_like"/>
    <property type="match status" value="1"/>
</dbReference>
<evidence type="ECO:0000256" key="5">
    <source>
        <dbReference type="ARBA" id="ARBA00023136"/>
    </source>
</evidence>
<evidence type="ECO:0000256" key="1">
    <source>
        <dbReference type="ARBA" id="ARBA00004141"/>
    </source>
</evidence>
<keyword evidence="4 6" id="KW-1133">Transmembrane helix</keyword>
<reference evidence="8 9" key="1">
    <citation type="submission" date="2023-05" db="EMBL/GenBank/DDBJ databases">
        <title>Genomic insight into Chryseobacterium sp. wdc7 isolated forest soil (Gotjawal).</title>
        <authorList>
            <person name="Park S.-J."/>
        </authorList>
    </citation>
    <scope>NUCLEOTIDE SEQUENCE [LARGE SCALE GENOMIC DNA]</scope>
    <source>
        <strain evidence="9">wdc7</strain>
    </source>
</reference>
<feature type="transmembrane region" description="Helical" evidence="6">
    <location>
        <begin position="82"/>
        <end position="100"/>
    </location>
</feature>
<feature type="transmembrane region" description="Helical" evidence="6">
    <location>
        <begin position="336"/>
        <end position="357"/>
    </location>
</feature>
<feature type="transmembrane region" description="Helical" evidence="6">
    <location>
        <begin position="144"/>
        <end position="163"/>
    </location>
</feature>